<evidence type="ECO:0000313" key="2">
    <source>
        <dbReference type="Proteomes" id="UP000204391"/>
    </source>
</evidence>
<accession>A0A221MAM9</accession>
<dbReference type="Proteomes" id="UP000204391">
    <property type="component" value="Chromosome"/>
</dbReference>
<dbReference type="AlphaFoldDB" id="A0A221MAM9"/>
<protein>
    <recommendedName>
        <fullName evidence="3">ATP-binding protein</fullName>
    </recommendedName>
</protein>
<gene>
    <name evidence="1" type="ORF">CFK40_06525</name>
</gene>
<organism evidence="1 2">
    <name type="scientific">Virgibacillus necropolis</name>
    <dbReference type="NCBI Taxonomy" id="163877"/>
    <lineage>
        <taxon>Bacteria</taxon>
        <taxon>Bacillati</taxon>
        <taxon>Bacillota</taxon>
        <taxon>Bacilli</taxon>
        <taxon>Bacillales</taxon>
        <taxon>Bacillaceae</taxon>
        <taxon>Virgibacillus</taxon>
    </lineage>
</organism>
<reference evidence="1 2" key="1">
    <citation type="journal article" date="2003" name="Int. J. Syst. Evol. Microbiol.">
        <title>Virgibacillus carmonensis sp. nov., Virgibacillus necropolis sp. nov. and Virgibacillus picturae sp. nov., three novel species isolated from deteriorated mural paintings, transfer of the species of the genus salibacillus to Virgibacillus, as Virgibacillus marismortui comb. nov. and Virgibacillus salexigens comb. nov., and emended description of the genus Virgibacillus.</title>
        <authorList>
            <person name="Heyrman J."/>
            <person name="Logan N.A."/>
            <person name="Busse H.J."/>
            <person name="Balcaen A."/>
            <person name="Lebbe L."/>
            <person name="Rodriguez-Diaz M."/>
            <person name="Swings J."/>
            <person name="De Vos P."/>
        </authorList>
    </citation>
    <scope>NUCLEOTIDE SEQUENCE [LARGE SCALE GENOMIC DNA]</scope>
    <source>
        <strain evidence="1 2">LMG 19488</strain>
    </source>
</reference>
<keyword evidence="2" id="KW-1185">Reference proteome</keyword>
<sequence>MGQPLCIHAGDGRELVIATDNAGGIGLKPNDNVQVAYQTVAESLFRVSLMDCLSIGATPFAVTISNFVGDEIWEELEQTVRSLETSLGFSLDITGSTESNMEMSQSAISLSMLGWVHFAEKRIEIPSEELGVAIIGEPLVGNDVIDYPEKIAPLELFVTITKQRWIYDSLPVGSKGIQHRIKELKEKYKWEDRDFVIPFDVNASGGPSTSFIITYDRKHKGNLIRIADRYTTFFD</sequence>
<evidence type="ECO:0008006" key="3">
    <source>
        <dbReference type="Google" id="ProtNLM"/>
    </source>
</evidence>
<proteinExistence type="predicted"/>
<dbReference type="KEGG" id="vne:CFK40_06525"/>
<dbReference type="EMBL" id="CP022437">
    <property type="protein sequence ID" value="ASN04691.1"/>
    <property type="molecule type" value="Genomic_DNA"/>
</dbReference>
<name>A0A221MAM9_9BACI</name>
<evidence type="ECO:0000313" key="1">
    <source>
        <dbReference type="EMBL" id="ASN04691.1"/>
    </source>
</evidence>